<evidence type="ECO:0000313" key="3">
    <source>
        <dbReference type="EMBL" id="GAA5168161.1"/>
    </source>
</evidence>
<accession>A0ABP9QVZ5</accession>
<gene>
    <name evidence="3" type="ORF">GCM10023321_61830</name>
</gene>
<dbReference type="InterPro" id="IPR010427">
    <property type="entry name" value="DUF1023"/>
</dbReference>
<dbReference type="Gene3D" id="3.40.50.1820">
    <property type="entry name" value="alpha/beta hydrolase"/>
    <property type="match status" value="1"/>
</dbReference>
<keyword evidence="1" id="KW-0732">Signal</keyword>
<dbReference type="RefSeq" id="WP_345703292.1">
    <property type="nucleotide sequence ID" value="NZ_BAABJP010000039.1"/>
</dbReference>
<feature type="signal peptide" evidence="1">
    <location>
        <begin position="1"/>
        <end position="20"/>
    </location>
</feature>
<proteinExistence type="predicted"/>
<dbReference type="SUPFAM" id="SSF53474">
    <property type="entry name" value="alpha/beta-Hydrolases"/>
    <property type="match status" value="1"/>
</dbReference>
<keyword evidence="4" id="KW-1185">Reference proteome</keyword>
<feature type="chain" id="PRO_5046141805" description="DUF1023 domain-containing protein" evidence="1">
    <location>
        <begin position="21"/>
        <end position="283"/>
    </location>
</feature>
<reference evidence="4" key="1">
    <citation type="journal article" date="2019" name="Int. J. Syst. Evol. Microbiol.">
        <title>The Global Catalogue of Microorganisms (GCM) 10K type strain sequencing project: providing services to taxonomists for standard genome sequencing and annotation.</title>
        <authorList>
            <consortium name="The Broad Institute Genomics Platform"/>
            <consortium name="The Broad Institute Genome Sequencing Center for Infectious Disease"/>
            <person name="Wu L."/>
            <person name="Ma J."/>
        </authorList>
    </citation>
    <scope>NUCLEOTIDE SEQUENCE [LARGE SCALE GENOMIC DNA]</scope>
    <source>
        <strain evidence="4">JCM 18303</strain>
    </source>
</reference>
<comment type="caution">
    <text evidence="3">The sequence shown here is derived from an EMBL/GenBank/DDBJ whole genome shotgun (WGS) entry which is preliminary data.</text>
</comment>
<sequence>MVALFATALLGLLFMPVAQAAPARPGPAASPAPPRWASQRVMELDPTGSGRAVVALGDPSRARHIAVIVPGVGINLGTFDEPGRPERRPFGMAQAVRGLAPDTAVIAWLGYRPPSRLNLDAVGGDRARQGAAALRAFVGRLRARAVPGATIGVICHSYGTTVCGLAAAGLPVDDLALLASPGVRADHVADLHTRARVWAGTAEDDWIRWVPHIRIGDWGHGPDPAEREFGARPLPTAGVRGHDGYFAPDSVTLRALAAIAAGRFGTAPRPIGPANRPSLLAAP</sequence>
<dbReference type="InterPro" id="IPR029058">
    <property type="entry name" value="AB_hydrolase_fold"/>
</dbReference>
<dbReference type="Pfam" id="PF06259">
    <property type="entry name" value="Abhydrolase_8"/>
    <property type="match status" value="1"/>
</dbReference>
<evidence type="ECO:0000313" key="4">
    <source>
        <dbReference type="Proteomes" id="UP001428817"/>
    </source>
</evidence>
<dbReference type="EMBL" id="BAABJP010000039">
    <property type="protein sequence ID" value="GAA5168161.1"/>
    <property type="molecule type" value="Genomic_DNA"/>
</dbReference>
<organism evidence="3 4">
    <name type="scientific">Pseudonocardia eucalypti</name>
    <dbReference type="NCBI Taxonomy" id="648755"/>
    <lineage>
        <taxon>Bacteria</taxon>
        <taxon>Bacillati</taxon>
        <taxon>Actinomycetota</taxon>
        <taxon>Actinomycetes</taxon>
        <taxon>Pseudonocardiales</taxon>
        <taxon>Pseudonocardiaceae</taxon>
        <taxon>Pseudonocardia</taxon>
    </lineage>
</organism>
<evidence type="ECO:0000256" key="1">
    <source>
        <dbReference type="SAM" id="SignalP"/>
    </source>
</evidence>
<evidence type="ECO:0000259" key="2">
    <source>
        <dbReference type="Pfam" id="PF06259"/>
    </source>
</evidence>
<feature type="domain" description="DUF1023" evidence="2">
    <location>
        <begin position="45"/>
        <end position="213"/>
    </location>
</feature>
<name>A0ABP9QVZ5_9PSEU</name>
<dbReference type="Proteomes" id="UP001428817">
    <property type="component" value="Unassembled WGS sequence"/>
</dbReference>
<protein>
    <recommendedName>
        <fullName evidence="2">DUF1023 domain-containing protein</fullName>
    </recommendedName>
</protein>